<keyword evidence="1" id="KW-0812">Transmembrane</keyword>
<evidence type="ECO:0000256" key="1">
    <source>
        <dbReference type="SAM" id="Phobius"/>
    </source>
</evidence>
<feature type="transmembrane region" description="Helical" evidence="1">
    <location>
        <begin position="240"/>
        <end position="258"/>
    </location>
</feature>
<keyword evidence="1" id="KW-1133">Transmembrane helix</keyword>
<proteinExistence type="predicted"/>
<dbReference type="Proteomes" id="UP000008062">
    <property type="component" value="Chromosome 10"/>
</dbReference>
<feature type="transmembrane region" description="Helical" evidence="1">
    <location>
        <begin position="157"/>
        <end position="175"/>
    </location>
</feature>
<evidence type="ECO:0000313" key="3">
    <source>
        <dbReference type="EMBL" id="EGP83978.1"/>
    </source>
</evidence>
<name>F9XKX2_ZYMTI</name>
<dbReference type="eggNOG" id="ENOG502SI5I">
    <property type="taxonomic scope" value="Eukaryota"/>
</dbReference>
<sequence>MHLSAFDLVLILLAQALLTALPVGFTKPGSWIRSASVAVSTILMLISVFGRKDSYDCLTRMVLVFSPPALFLQNLNISLLRRWDFDYAGPQPREIGKREPSRPLPDSVWNRLAFGFSAATEYRHCGTPWEVENVPAFRKSDPKSVPSRREFLVRRGLLLLCIYLFMDLLGVLASQDVNKAPTELLPLFGRLEDFTMREVLDRLVFVVLFFVFGAASTTLHFGYGGYLLDDILHINEAGRWILAFRAVLDLSVGPWLLVVEVGAHDHIAQSLTRVPRFLLARTGNSTLDSRKEVPRMSLPAPHLPPTSRVDTARSAVAHDAEYFVFVLGCVTNSPQAWAIDLPWIWGNLAKSFRNHVSHTTPNHRWPPSKHSNLGTSIPDGSGCAIVFATTGEGTYDFAAFTNGTVLLSVEVHVGAPYYLPSPVSFHGYVYMDYNDDCRIYAARGYADVPSSVLNWLTPQAVGVPGGGLGSVCMPLPVGGQ</sequence>
<protein>
    <submittedName>
        <fullName evidence="3">Uncharacterized protein</fullName>
    </submittedName>
</protein>
<reference evidence="3 4" key="1">
    <citation type="journal article" date="2011" name="PLoS Genet.">
        <title>Finished genome of the fungal wheat pathogen Mycosphaerella graminicola reveals dispensome structure, chromosome plasticity, and stealth pathogenesis.</title>
        <authorList>
            <person name="Goodwin S.B."/>
            <person name="Ben M'barek S."/>
            <person name="Dhillon B."/>
            <person name="Wittenberg A.H.J."/>
            <person name="Crane C.F."/>
            <person name="Hane J.K."/>
            <person name="Foster A.J."/>
            <person name="Van der Lee T.A.J."/>
            <person name="Grimwood J."/>
            <person name="Aerts A."/>
            <person name="Antoniw J."/>
            <person name="Bailey A."/>
            <person name="Bluhm B."/>
            <person name="Bowler J."/>
            <person name="Bristow J."/>
            <person name="van der Burgt A."/>
            <person name="Canto-Canche B."/>
            <person name="Churchill A.C.L."/>
            <person name="Conde-Ferraez L."/>
            <person name="Cools H.J."/>
            <person name="Coutinho P.M."/>
            <person name="Csukai M."/>
            <person name="Dehal P."/>
            <person name="De Wit P."/>
            <person name="Donzelli B."/>
            <person name="van de Geest H.C."/>
            <person name="van Ham R.C.H.J."/>
            <person name="Hammond-Kosack K.E."/>
            <person name="Henrissat B."/>
            <person name="Kilian A."/>
            <person name="Kobayashi A.K."/>
            <person name="Koopmann E."/>
            <person name="Kourmpetis Y."/>
            <person name="Kuzniar A."/>
            <person name="Lindquist E."/>
            <person name="Lombard V."/>
            <person name="Maliepaard C."/>
            <person name="Martins N."/>
            <person name="Mehrabi R."/>
            <person name="Nap J.P.H."/>
            <person name="Ponomarenko A."/>
            <person name="Rudd J.J."/>
            <person name="Salamov A."/>
            <person name="Schmutz J."/>
            <person name="Schouten H.J."/>
            <person name="Shapiro H."/>
            <person name="Stergiopoulos I."/>
            <person name="Torriani S.F.F."/>
            <person name="Tu H."/>
            <person name="de Vries R.P."/>
            <person name="Waalwijk C."/>
            <person name="Ware S.B."/>
            <person name="Wiebenga A."/>
            <person name="Zwiers L.-H."/>
            <person name="Oliver R.P."/>
            <person name="Grigoriev I.V."/>
            <person name="Kema G.H.J."/>
        </authorList>
    </citation>
    <scope>NUCLEOTIDE SEQUENCE [LARGE SCALE GENOMIC DNA]</scope>
    <source>
        <strain evidence="4">CBS 115943 / IPO323</strain>
    </source>
</reference>
<dbReference type="AlphaFoldDB" id="F9XKX2"/>
<dbReference type="EMBL" id="CM001205">
    <property type="protein sequence ID" value="EGP83978.1"/>
    <property type="molecule type" value="Genomic_DNA"/>
</dbReference>
<feature type="signal peptide" evidence="2">
    <location>
        <begin position="1"/>
        <end position="16"/>
    </location>
</feature>
<feature type="transmembrane region" description="Helical" evidence="1">
    <location>
        <begin position="203"/>
        <end position="228"/>
    </location>
</feature>
<keyword evidence="1" id="KW-0472">Membrane</keyword>
<feature type="transmembrane region" description="Helical" evidence="1">
    <location>
        <begin position="30"/>
        <end position="50"/>
    </location>
</feature>
<dbReference type="GeneID" id="13398322"/>
<accession>F9XKX2</accession>
<dbReference type="OrthoDB" id="3632337at2759"/>
<feature type="chain" id="PRO_5003395667" evidence="2">
    <location>
        <begin position="17"/>
        <end position="480"/>
    </location>
</feature>
<dbReference type="HOGENOM" id="CLU_568840_0_0_1"/>
<organism evidence="3 4">
    <name type="scientific">Zymoseptoria tritici (strain CBS 115943 / IPO323)</name>
    <name type="common">Speckled leaf blotch fungus</name>
    <name type="synonym">Septoria tritici</name>
    <dbReference type="NCBI Taxonomy" id="336722"/>
    <lineage>
        <taxon>Eukaryota</taxon>
        <taxon>Fungi</taxon>
        <taxon>Dikarya</taxon>
        <taxon>Ascomycota</taxon>
        <taxon>Pezizomycotina</taxon>
        <taxon>Dothideomycetes</taxon>
        <taxon>Dothideomycetidae</taxon>
        <taxon>Mycosphaerellales</taxon>
        <taxon>Mycosphaerellaceae</taxon>
        <taxon>Zymoseptoria</taxon>
    </lineage>
</organism>
<dbReference type="KEGG" id="ztr:MYCGRDRAFT_96436"/>
<evidence type="ECO:0000256" key="2">
    <source>
        <dbReference type="SAM" id="SignalP"/>
    </source>
</evidence>
<gene>
    <name evidence="3" type="ORF">MYCGRDRAFT_96436</name>
</gene>
<keyword evidence="2" id="KW-0732">Signal</keyword>
<dbReference type="InParanoid" id="F9XKX2"/>
<dbReference type="RefSeq" id="XP_003849002.1">
    <property type="nucleotide sequence ID" value="XM_003848954.1"/>
</dbReference>
<keyword evidence="4" id="KW-1185">Reference proteome</keyword>
<evidence type="ECO:0000313" key="4">
    <source>
        <dbReference type="Proteomes" id="UP000008062"/>
    </source>
</evidence>